<accession>A0AA38MPG9</accession>
<proteinExistence type="predicted"/>
<reference evidence="2" key="1">
    <citation type="journal article" date="2023" name="G3 (Bethesda)">
        <title>Whole genome assemblies of Zophobas morio and Tenebrio molitor.</title>
        <authorList>
            <person name="Kaur S."/>
            <person name="Stinson S.A."/>
            <person name="diCenzo G.C."/>
        </authorList>
    </citation>
    <scope>NUCLEOTIDE SEQUENCE</scope>
    <source>
        <strain evidence="2">QUZm001</strain>
    </source>
</reference>
<sequence>MDCMIWKIADPHTTKMNSARIMGPTGELSLCCFCNGSGLSARKRPNMHMVLTVDLGTLPRLTTFLLAFSLAKRILCLGAMLSEGGNAGTGKNQQKNIHTRS</sequence>
<gene>
    <name evidence="2" type="ORF">Zmor_008179</name>
</gene>
<name>A0AA38MPG9_9CUCU</name>
<organism evidence="2 3">
    <name type="scientific">Zophobas morio</name>
    <dbReference type="NCBI Taxonomy" id="2755281"/>
    <lineage>
        <taxon>Eukaryota</taxon>
        <taxon>Metazoa</taxon>
        <taxon>Ecdysozoa</taxon>
        <taxon>Arthropoda</taxon>
        <taxon>Hexapoda</taxon>
        <taxon>Insecta</taxon>
        <taxon>Pterygota</taxon>
        <taxon>Neoptera</taxon>
        <taxon>Endopterygota</taxon>
        <taxon>Coleoptera</taxon>
        <taxon>Polyphaga</taxon>
        <taxon>Cucujiformia</taxon>
        <taxon>Tenebrionidae</taxon>
        <taxon>Zophobas</taxon>
    </lineage>
</organism>
<comment type="caution">
    <text evidence="2">The sequence shown here is derived from an EMBL/GenBank/DDBJ whole genome shotgun (WGS) entry which is preliminary data.</text>
</comment>
<evidence type="ECO:0000313" key="2">
    <source>
        <dbReference type="EMBL" id="KAJ3663966.1"/>
    </source>
</evidence>
<dbReference type="AlphaFoldDB" id="A0AA38MPG9"/>
<dbReference type="EMBL" id="JALNTZ010000002">
    <property type="protein sequence ID" value="KAJ3663966.1"/>
    <property type="molecule type" value="Genomic_DNA"/>
</dbReference>
<keyword evidence="3" id="KW-1185">Reference proteome</keyword>
<evidence type="ECO:0000256" key="1">
    <source>
        <dbReference type="SAM" id="MobiDB-lite"/>
    </source>
</evidence>
<protein>
    <submittedName>
        <fullName evidence="2">Uncharacterized protein</fullName>
    </submittedName>
</protein>
<feature type="region of interest" description="Disordered" evidence="1">
    <location>
        <begin position="82"/>
        <end position="101"/>
    </location>
</feature>
<dbReference type="Proteomes" id="UP001168821">
    <property type="component" value="Unassembled WGS sequence"/>
</dbReference>
<feature type="compositionally biased region" description="Polar residues" evidence="1">
    <location>
        <begin position="89"/>
        <end position="101"/>
    </location>
</feature>
<evidence type="ECO:0000313" key="3">
    <source>
        <dbReference type="Proteomes" id="UP001168821"/>
    </source>
</evidence>